<feature type="compositionally biased region" description="Low complexity" evidence="3">
    <location>
        <begin position="481"/>
        <end position="498"/>
    </location>
</feature>
<reference evidence="6" key="1">
    <citation type="journal article" date="2013" name="Genome Biol.">
        <title>Draft genome of the mountain pine beetle, Dendroctonus ponderosae Hopkins, a major forest pest.</title>
        <authorList>
            <person name="Keeling C.I."/>
            <person name="Yuen M.M."/>
            <person name="Liao N.Y."/>
            <person name="Docking T.R."/>
            <person name="Chan S.K."/>
            <person name="Taylor G.A."/>
            <person name="Palmquist D.L."/>
            <person name="Jackman S.D."/>
            <person name="Nguyen A."/>
            <person name="Li M."/>
            <person name="Henderson H."/>
            <person name="Janes J.K."/>
            <person name="Zhao Y."/>
            <person name="Pandoh P."/>
            <person name="Moore R."/>
            <person name="Sperling F.A."/>
            <person name="Huber D.P."/>
            <person name="Birol I."/>
            <person name="Jones S.J."/>
            <person name="Bohlmann J."/>
        </authorList>
    </citation>
    <scope>NUCLEOTIDE SEQUENCE</scope>
</reference>
<feature type="region of interest" description="Disordered" evidence="3">
    <location>
        <begin position="144"/>
        <end position="185"/>
    </location>
</feature>
<keyword evidence="1 2" id="KW-0175">Coiled coil</keyword>
<feature type="compositionally biased region" description="Basic residues" evidence="3">
    <location>
        <begin position="298"/>
        <end position="313"/>
    </location>
</feature>
<dbReference type="Pfam" id="PF15295">
    <property type="entry name" value="CCDC50_N"/>
    <property type="match status" value="1"/>
</dbReference>
<evidence type="ECO:0000256" key="2">
    <source>
        <dbReference type="SAM" id="Coils"/>
    </source>
</evidence>
<protein>
    <recommendedName>
        <fullName evidence="4">Coiled-coil domain-containing protein</fullName>
    </recommendedName>
</protein>
<organism evidence="5 6">
    <name type="scientific">Dendroctonus ponderosae</name>
    <name type="common">Mountain pine beetle</name>
    <dbReference type="NCBI Taxonomy" id="77166"/>
    <lineage>
        <taxon>Eukaryota</taxon>
        <taxon>Metazoa</taxon>
        <taxon>Ecdysozoa</taxon>
        <taxon>Arthropoda</taxon>
        <taxon>Hexapoda</taxon>
        <taxon>Insecta</taxon>
        <taxon>Pterygota</taxon>
        <taxon>Neoptera</taxon>
        <taxon>Endopterygota</taxon>
        <taxon>Coleoptera</taxon>
        <taxon>Polyphaga</taxon>
        <taxon>Cucujiformia</taxon>
        <taxon>Curculionidae</taxon>
        <taxon>Scolytinae</taxon>
        <taxon>Dendroctonus</taxon>
    </lineage>
</organism>
<evidence type="ECO:0000256" key="3">
    <source>
        <dbReference type="SAM" id="MobiDB-lite"/>
    </source>
</evidence>
<feature type="coiled-coil region" evidence="2">
    <location>
        <begin position="92"/>
        <end position="122"/>
    </location>
</feature>
<sequence>MFPVKKMSNTRFTQEEALPKTGRVNEVCQEWMVREDSALAYRLQNEEFTDHLSGNRFRNAVVREDFPRAKNEQQKEQEMAEQAAAIYHRMLQEQEEHDIKVAKELADRLEREERMKKRAVEMRDQDIARQMLQNERLKVERHQQLLPQPVHASPARPKPLSPRLTKEQPNLPHLPRRQGLPMPLPTENGLPRTSLLDKRPDFYTSANSAELYTEPYKPSRQVEDVNRIDVVPDEDDFNISLSQLTLRQIQEEKDAELARKLQDEEGNIEDTILNRDRMMAIEAQDKELAKLLQERERAKAKRARERAKQKALSKKQQQQDSGPVPDSLPSTAGQILPDDSYALPADLITQSVSNVPRNISAVPDIYNVPNPDEEDISYSLPADVVGDREQLGAQGFSPRKTPSNPTPEKVMGGGARPTHLELRSPLNRIAKPRMPEPEPSEGTANTSSGSLSGGTSPLHSNIAMAIDPTYSRRGGAYRPPSSYDTTSSTVTTSTSSSSPGLLAHSLELAENDDDDDSPAPPYMPIQGQRRTASLEKKKKKFKDGGCKQQ</sequence>
<feature type="domain" description="Coiled-coil" evidence="4">
    <location>
        <begin position="15"/>
        <end position="143"/>
    </location>
</feature>
<dbReference type="KEGG" id="dpa:109544811"/>
<dbReference type="EnsemblMetazoa" id="XM_019915164.1">
    <property type="protein sequence ID" value="XP_019770723.1"/>
    <property type="gene ID" value="LOC109544811"/>
</dbReference>
<accession>A0AAR5QBX8</accession>
<evidence type="ECO:0000313" key="5">
    <source>
        <dbReference type="EnsemblMetazoa" id="XP_019770723.1"/>
    </source>
</evidence>
<evidence type="ECO:0000313" key="6">
    <source>
        <dbReference type="Proteomes" id="UP000019118"/>
    </source>
</evidence>
<dbReference type="InterPro" id="IPR029311">
    <property type="entry name" value="CCDC50_N"/>
</dbReference>
<dbReference type="AlphaFoldDB" id="A0AAR5QBX8"/>
<name>A0AAR5QBX8_DENPD</name>
<dbReference type="PANTHER" id="PTHR22115">
    <property type="entry name" value="C3ORF6 PROTEIN-RELATED"/>
    <property type="match status" value="1"/>
</dbReference>
<dbReference type="Proteomes" id="UP000019118">
    <property type="component" value="Unassembled WGS sequence"/>
</dbReference>
<proteinExistence type="predicted"/>
<dbReference type="GeneID" id="109544811"/>
<keyword evidence="6" id="KW-1185">Reference proteome</keyword>
<dbReference type="PANTHER" id="PTHR22115:SF4">
    <property type="entry name" value="COILED-COIL DOMAIN-CONTAINING PROTEIN"/>
    <property type="match status" value="1"/>
</dbReference>
<evidence type="ECO:0000256" key="1">
    <source>
        <dbReference type="ARBA" id="ARBA00023054"/>
    </source>
</evidence>
<feature type="region of interest" description="Disordered" evidence="3">
    <location>
        <begin position="392"/>
        <end position="549"/>
    </location>
</feature>
<dbReference type="InterPro" id="IPR039303">
    <property type="entry name" value="CCDC50"/>
</dbReference>
<evidence type="ECO:0000259" key="4">
    <source>
        <dbReference type="Pfam" id="PF15295"/>
    </source>
</evidence>
<reference evidence="5" key="2">
    <citation type="submission" date="2024-08" db="UniProtKB">
        <authorList>
            <consortium name="EnsemblMetazoa"/>
        </authorList>
    </citation>
    <scope>IDENTIFICATION</scope>
</reference>
<feature type="compositionally biased region" description="Low complexity" evidence="3">
    <location>
        <begin position="442"/>
        <end position="456"/>
    </location>
</feature>
<feature type="region of interest" description="Disordered" evidence="3">
    <location>
        <begin position="295"/>
        <end position="337"/>
    </location>
</feature>
<dbReference type="RefSeq" id="XP_019770723.1">
    <property type="nucleotide sequence ID" value="XM_019915164.2"/>
</dbReference>